<dbReference type="Gene3D" id="3.90.176.10">
    <property type="entry name" value="Toxin ADP-ribosyltransferase, Chain A, domain 1"/>
    <property type="match status" value="1"/>
</dbReference>
<evidence type="ECO:0000313" key="11">
    <source>
        <dbReference type="EMBL" id="CAF0959710.1"/>
    </source>
</evidence>
<keyword evidence="13" id="KW-1185">Reference proteome</keyword>
<dbReference type="GO" id="GO:0106274">
    <property type="term" value="F:NAD+-protein-arginine ADP-ribosyltransferase activity"/>
    <property type="evidence" value="ECO:0007669"/>
    <property type="project" value="UniProtKB-EC"/>
</dbReference>
<dbReference type="Pfam" id="PF13424">
    <property type="entry name" value="TPR_12"/>
    <property type="match status" value="4"/>
</dbReference>
<dbReference type="OrthoDB" id="10061012at2759"/>
<dbReference type="SUPFAM" id="SSF56399">
    <property type="entry name" value="ADP-ribosylation"/>
    <property type="match status" value="1"/>
</dbReference>
<organism evidence="12 13">
    <name type="scientific">Adineta ricciae</name>
    <name type="common">Rotifer</name>
    <dbReference type="NCBI Taxonomy" id="249248"/>
    <lineage>
        <taxon>Eukaryota</taxon>
        <taxon>Metazoa</taxon>
        <taxon>Spiralia</taxon>
        <taxon>Gnathifera</taxon>
        <taxon>Rotifera</taxon>
        <taxon>Eurotatoria</taxon>
        <taxon>Bdelloidea</taxon>
        <taxon>Adinetida</taxon>
        <taxon>Adinetidae</taxon>
        <taxon>Adineta</taxon>
    </lineage>
</organism>
<feature type="repeat" description="TPR" evidence="8">
    <location>
        <begin position="796"/>
        <end position="829"/>
    </location>
</feature>
<accession>A0A814YPR1</accession>
<feature type="repeat" description="TPR" evidence="8">
    <location>
        <begin position="1317"/>
        <end position="1350"/>
    </location>
</feature>
<dbReference type="Gene3D" id="1.25.40.10">
    <property type="entry name" value="Tetratricopeptide repeat domain"/>
    <property type="match status" value="6"/>
</dbReference>
<comment type="caution">
    <text evidence="12">The sequence shown here is derived from an EMBL/GenBank/DDBJ whole genome shotgun (WGS) entry which is preliminary data.</text>
</comment>
<feature type="repeat" description="TPR" evidence="8">
    <location>
        <begin position="752"/>
        <end position="785"/>
    </location>
</feature>
<evidence type="ECO:0000256" key="7">
    <source>
        <dbReference type="ARBA" id="ARBA00047597"/>
    </source>
</evidence>
<evidence type="ECO:0000256" key="4">
    <source>
        <dbReference type="ARBA" id="ARBA00022695"/>
    </source>
</evidence>
<evidence type="ECO:0000256" key="6">
    <source>
        <dbReference type="ARBA" id="ARBA00022803"/>
    </source>
</evidence>
<dbReference type="PROSITE" id="PS50293">
    <property type="entry name" value="TPR_REGION"/>
    <property type="match status" value="1"/>
</dbReference>
<feature type="repeat" description="TPR" evidence="8">
    <location>
        <begin position="1400"/>
        <end position="1433"/>
    </location>
</feature>
<evidence type="ECO:0000256" key="2">
    <source>
        <dbReference type="ARBA" id="ARBA00022676"/>
    </source>
</evidence>
<keyword evidence="4" id="KW-0548">Nucleotidyltransferase</keyword>
<dbReference type="Pfam" id="PF13181">
    <property type="entry name" value="TPR_8"/>
    <property type="match status" value="2"/>
</dbReference>
<keyword evidence="5" id="KW-0677">Repeat</keyword>
<evidence type="ECO:0000313" key="13">
    <source>
        <dbReference type="Proteomes" id="UP000663828"/>
    </source>
</evidence>
<proteinExistence type="inferred from homology"/>
<evidence type="ECO:0000256" key="10">
    <source>
        <dbReference type="SAM" id="Coils"/>
    </source>
</evidence>
<keyword evidence="9" id="KW-0521">NADP</keyword>
<sequence length="1499" mass="178267">MDKIREKFCEAQQRTFSTSDQRLRTESVIFDNKFSQSCLQSAKLEYIETYDDDVYILWLTNNEKMETELLNDIKIRIFHSNNDLIDFISELQTSNIFVIIDYELVSNILSFLDDFSQILFLYILKSEEIIDTLVITDSKRSIRQICDNKTKLLKFILEDIEICTKDFICSSIFDITIKEESTNQTNNLSFIWYYLLLENLFHLNVYNHRAKEDLIEYSRQQYFNNLMRQNQITQFENKYKSEDAIQWYTSDSFIYRLLNKALRTRDIDQIFKFRLFIIDFQKQLEQHYNKEIINSTEIFYRGQDISYFEIIKLKNSIRKYISCNTYLSASRDKAIALIYASGSTSVLFEIEVNFSTCIQNQRVYPVCVQDKSCFPDEYEVIFPIGSTFLINSVEKKDNQWNIKLKLIDDNDYNEIVDVIQAIYMKQIPSKVQFAYLIILLGDYEKGERFIEMLIQDLQLTSDNKNLAYAYDFIGQSQYKKGYYQNALCYFFKSLDYIEEDNIYCVNIYCNLATLYCDMKEYNISLQYLDQALKYKHQTDGLKLADLYDIFGNVYKEMGHFGTALDYFNQSLEIRRSNKSTHRSLYCTYFSLALLYQAKFDYILSCKFFKHSLNIASEVLPKTHPFFVILHAYIGFILFKCNESSLALIHIRKALDLIEITKQNLNPVIHISICNTLVDFYILDRDLNNAFYYAKQAFTIYNQFKNSIIKADSIIRIIYRNMGLIYQKICDYISALDFFLKTLNFSITDNDRIEVFYDIGMVYLDQNNTEQALHYFNQSLDLISNNIPSTENEDKVCYIYYHMATIYKRENNLDKSIFFINKALELRSHQGNKDYGFFILNCYTKLIFLCPDKIKTYIEDILNILENYDLGTNYRWLYYIIIGNYYRDQNDISKAIFYYKLSVEDQLMCFPPSYHQLIDTYLYIGDAYKSVSTDVSDEALFYYEKCRDVYVKLLTMEKIPINDVSQICSSEGYILENINQSSHMMDTMVHVYYNIATCYVQKENYQQALNHLQNIEERFNEYKGQKELTTQNIMYFSLGSIYLSMQYHNEAIICCEKHLTFLLNDSNQYGYTFVIIAHAYQLKKEYLMSISKCKIALTLLHNSESIDHEKLAQCYIIVAISYQNLENNNYAFIYSKNVIKHRLLCDPIDYDLIISAYVLGTDYLYSSRRWNCREPLNYILSAMKYSSYDLKDNSLGDLYESIGFFYFLNGIYNTALYYDNKALEYSKKADNIINIYGRQWLCFELNGQIDQAYNIIKKKINYQFNSKTNCFINISNSYIDMGMTCHRLGNYKLALKCYRLAFYILHIYQNNKTHENYSRIYTNIGRIYLEYGQVNDALKFCSKARDIYFSNKDNTFFPILIYINLGLIECKLKNYYESLDYFGKAWEYLFNENLHYHLFYRILYNYIGFVYFKLGQIQIAIKYYLKSLSLFNNIKNHSDLAVIYQNIGSIYEQEKKTYPIALKFYKRALEVVPNNKHPNYIFYKSMIVTLEKKLKRKMSI</sequence>
<keyword evidence="6 8" id="KW-0802">TPR repeat</keyword>
<dbReference type="EMBL" id="CAJNOR010002008">
    <property type="protein sequence ID" value="CAF1233871.1"/>
    <property type="molecule type" value="Genomic_DNA"/>
</dbReference>
<evidence type="ECO:0000256" key="5">
    <source>
        <dbReference type="ARBA" id="ARBA00022737"/>
    </source>
</evidence>
<evidence type="ECO:0000313" key="12">
    <source>
        <dbReference type="EMBL" id="CAF1233871.1"/>
    </source>
</evidence>
<feature type="coiled-coil region" evidence="10">
    <location>
        <begin position="1004"/>
        <end position="1031"/>
    </location>
</feature>
<reference evidence="12" key="1">
    <citation type="submission" date="2021-02" db="EMBL/GenBank/DDBJ databases">
        <authorList>
            <person name="Nowell W R."/>
        </authorList>
    </citation>
    <scope>NUCLEOTIDE SEQUENCE</scope>
</reference>
<dbReference type="EC" id="2.4.2.31" evidence="9"/>
<dbReference type="Proteomes" id="UP000663852">
    <property type="component" value="Unassembled WGS sequence"/>
</dbReference>
<dbReference type="InterPro" id="IPR000768">
    <property type="entry name" value="ART"/>
</dbReference>
<dbReference type="Proteomes" id="UP000663828">
    <property type="component" value="Unassembled WGS sequence"/>
</dbReference>
<dbReference type="SMART" id="SM00028">
    <property type="entry name" value="TPR"/>
    <property type="match status" value="18"/>
</dbReference>
<dbReference type="InterPro" id="IPR011990">
    <property type="entry name" value="TPR-like_helical_dom_sf"/>
</dbReference>
<dbReference type="EMBL" id="CAJNOJ010000049">
    <property type="protein sequence ID" value="CAF0959710.1"/>
    <property type="molecule type" value="Genomic_DNA"/>
</dbReference>
<feature type="repeat" description="TPR" evidence="8">
    <location>
        <begin position="544"/>
        <end position="577"/>
    </location>
</feature>
<dbReference type="GO" id="GO:0016779">
    <property type="term" value="F:nucleotidyltransferase activity"/>
    <property type="evidence" value="ECO:0007669"/>
    <property type="project" value="UniProtKB-KW"/>
</dbReference>
<dbReference type="Pfam" id="PF01129">
    <property type="entry name" value="ART"/>
    <property type="match status" value="1"/>
</dbReference>
<evidence type="ECO:0000256" key="3">
    <source>
        <dbReference type="ARBA" id="ARBA00022679"/>
    </source>
</evidence>
<protein>
    <recommendedName>
        <fullName evidence="9">NAD(P)(+)--arginine ADP-ribosyltransferase</fullName>
        <ecNumber evidence="9">2.4.2.31</ecNumber>
    </recommendedName>
    <alternativeName>
        <fullName evidence="9">Mono(ADP-ribosyl)transferase</fullName>
    </alternativeName>
</protein>
<dbReference type="SUPFAM" id="SSF48452">
    <property type="entry name" value="TPR-like"/>
    <property type="match status" value="4"/>
</dbReference>
<keyword evidence="3 9" id="KW-0808">Transferase</keyword>
<comment type="catalytic activity">
    <reaction evidence="7 9">
        <text>L-arginyl-[protein] + NAD(+) = N(omega)-(ADP-D-ribosyl)-L-arginyl-[protein] + nicotinamide + H(+)</text>
        <dbReference type="Rhea" id="RHEA:19149"/>
        <dbReference type="Rhea" id="RHEA-COMP:10532"/>
        <dbReference type="Rhea" id="RHEA-COMP:15087"/>
        <dbReference type="ChEBI" id="CHEBI:15378"/>
        <dbReference type="ChEBI" id="CHEBI:17154"/>
        <dbReference type="ChEBI" id="CHEBI:29965"/>
        <dbReference type="ChEBI" id="CHEBI:57540"/>
        <dbReference type="ChEBI" id="CHEBI:142554"/>
        <dbReference type="EC" id="2.4.2.31"/>
    </reaction>
</comment>
<name>A0A814YPR1_ADIRI</name>
<evidence type="ECO:0000256" key="8">
    <source>
        <dbReference type="PROSITE-ProRule" id="PRU00339"/>
    </source>
</evidence>
<keyword evidence="9" id="KW-0520">NAD</keyword>
<comment type="similarity">
    <text evidence="1 9">Belongs to the Arg-specific ADP-ribosyltransferase family.</text>
</comment>
<dbReference type="PROSITE" id="PS51996">
    <property type="entry name" value="TR_MART"/>
    <property type="match status" value="1"/>
</dbReference>
<dbReference type="PANTHER" id="PTHR45641">
    <property type="entry name" value="TETRATRICOPEPTIDE REPEAT PROTEIN (AFU_ORTHOLOGUE AFUA_6G03870)"/>
    <property type="match status" value="1"/>
</dbReference>
<dbReference type="InterPro" id="IPR019734">
    <property type="entry name" value="TPR_rpt"/>
</dbReference>
<evidence type="ECO:0000256" key="9">
    <source>
        <dbReference type="RuleBase" id="RU361228"/>
    </source>
</evidence>
<keyword evidence="10" id="KW-0175">Coiled coil</keyword>
<keyword evidence="2 9" id="KW-0328">Glycosyltransferase</keyword>
<dbReference type="PROSITE" id="PS50005">
    <property type="entry name" value="TPR"/>
    <property type="match status" value="5"/>
</dbReference>
<dbReference type="PANTHER" id="PTHR45641:SF1">
    <property type="entry name" value="AAA+ ATPASE DOMAIN-CONTAINING PROTEIN"/>
    <property type="match status" value="1"/>
</dbReference>
<evidence type="ECO:0000256" key="1">
    <source>
        <dbReference type="ARBA" id="ARBA00009558"/>
    </source>
</evidence>
<gene>
    <name evidence="11" type="ORF">EDS130_LOCUS12784</name>
    <name evidence="12" type="ORF">XAT740_LOCUS25371</name>
</gene>